<sequence length="113" mass="12818">MAEFWYYVIMVVGILIATFSQLILKKAAMRHYKSWIYEYLNVLTIIGYGMMFLSTVCSLIAHKVVPVSMAPVWNSCSFILVALVSRIFLHEIPSRKKLIGLGIMVVGIIVFSL</sequence>
<proteinExistence type="inferred from homology"/>
<evidence type="ECO:0000256" key="2">
    <source>
        <dbReference type="SAM" id="Phobius"/>
    </source>
</evidence>
<keyword evidence="2" id="KW-1133">Transmembrane helix</keyword>
<keyword evidence="5" id="KW-1185">Reference proteome</keyword>
<dbReference type="RefSeq" id="WP_008687026.1">
    <property type="nucleotide sequence ID" value="NZ_AP024510.1"/>
</dbReference>
<dbReference type="SUPFAM" id="SSF103481">
    <property type="entry name" value="Multidrug resistance efflux transporter EmrE"/>
    <property type="match status" value="1"/>
</dbReference>
<comment type="caution">
    <text evidence="4">The sequence shown here is derived from an EMBL/GenBank/DDBJ whole genome shotgun (WGS) entry which is preliminary data.</text>
</comment>
<feature type="domain" description="EamA" evidence="3">
    <location>
        <begin position="4"/>
        <end position="112"/>
    </location>
</feature>
<dbReference type="Pfam" id="PF00892">
    <property type="entry name" value="EamA"/>
    <property type="match status" value="1"/>
</dbReference>
<feature type="transmembrane region" description="Helical" evidence="2">
    <location>
        <begin position="6"/>
        <end position="24"/>
    </location>
</feature>
<feature type="transmembrane region" description="Helical" evidence="2">
    <location>
        <begin position="67"/>
        <end position="89"/>
    </location>
</feature>
<evidence type="ECO:0000313" key="5">
    <source>
        <dbReference type="Proteomes" id="UP000295773"/>
    </source>
</evidence>
<protein>
    <submittedName>
        <fullName evidence="4">EamA-like transporter family protein</fullName>
    </submittedName>
</protein>
<accession>A0A4R3TB10</accession>
<evidence type="ECO:0000256" key="1">
    <source>
        <dbReference type="ARBA" id="ARBA00007362"/>
    </source>
</evidence>
<dbReference type="Proteomes" id="UP000295773">
    <property type="component" value="Unassembled WGS sequence"/>
</dbReference>
<dbReference type="InterPro" id="IPR037185">
    <property type="entry name" value="EmrE-like"/>
</dbReference>
<dbReference type="InterPro" id="IPR000620">
    <property type="entry name" value="EamA_dom"/>
</dbReference>
<keyword evidence="2" id="KW-0812">Transmembrane</keyword>
<dbReference type="AlphaFoldDB" id="A0A4R3TB10"/>
<organism evidence="4 5">
    <name type="scientific">Longicatena caecimuris</name>
    <dbReference type="NCBI Taxonomy" id="1796635"/>
    <lineage>
        <taxon>Bacteria</taxon>
        <taxon>Bacillati</taxon>
        <taxon>Bacillota</taxon>
        <taxon>Erysipelotrichia</taxon>
        <taxon>Erysipelotrichales</taxon>
        <taxon>Erysipelotrichaceae</taxon>
        <taxon>Longicatena</taxon>
    </lineage>
</organism>
<dbReference type="EMBL" id="SMBP01000012">
    <property type="protein sequence ID" value="TCU59013.1"/>
    <property type="molecule type" value="Genomic_DNA"/>
</dbReference>
<reference evidence="4 5" key="1">
    <citation type="submission" date="2019-03" db="EMBL/GenBank/DDBJ databases">
        <title>Genomic Encyclopedia of Type Strains, Phase IV (KMG-IV): sequencing the most valuable type-strain genomes for metagenomic binning, comparative biology and taxonomic classification.</title>
        <authorList>
            <person name="Goeker M."/>
        </authorList>
    </citation>
    <scope>NUCLEOTIDE SEQUENCE [LARGE SCALE GENOMIC DNA]</scope>
    <source>
        <strain evidence="4 5">DSM 29481</strain>
    </source>
</reference>
<comment type="similarity">
    <text evidence="1">Belongs to the EamA transporter family.</text>
</comment>
<dbReference type="Gene3D" id="1.10.3730.20">
    <property type="match status" value="1"/>
</dbReference>
<gene>
    <name evidence="4" type="ORF">EDD61_11241</name>
</gene>
<dbReference type="GO" id="GO:0016020">
    <property type="term" value="C:membrane"/>
    <property type="evidence" value="ECO:0007669"/>
    <property type="project" value="InterPro"/>
</dbReference>
<evidence type="ECO:0000259" key="3">
    <source>
        <dbReference type="Pfam" id="PF00892"/>
    </source>
</evidence>
<dbReference type="GeneID" id="73796506"/>
<name>A0A4R3TB10_9FIRM</name>
<keyword evidence="2" id="KW-0472">Membrane</keyword>
<evidence type="ECO:0000313" key="4">
    <source>
        <dbReference type="EMBL" id="TCU59013.1"/>
    </source>
</evidence>
<feature type="transmembrane region" description="Helical" evidence="2">
    <location>
        <begin position="36"/>
        <end position="61"/>
    </location>
</feature>